<evidence type="ECO:0000256" key="2">
    <source>
        <dbReference type="ARBA" id="ARBA00009077"/>
    </source>
</evidence>
<dbReference type="RefSeq" id="WP_034833936.1">
    <property type="nucleotide sequence ID" value="NZ_JANX01000063.1"/>
</dbReference>
<accession>A0A0A0DAI7</accession>
<evidence type="ECO:0000256" key="1">
    <source>
        <dbReference type="ARBA" id="ARBA00001933"/>
    </source>
</evidence>
<sequence length="394" mass="42514">MSKSRRPATILAHAGRHPRENHGMVNPPVYHTSTVLWPTVAAMDEAHAGFEHGVYSYGRVGTPTSEAFEDAVAALEGGYGAISVSSGLAAVNVALTAFVKAGDHVLITDSTYGPTRRYADAVLSRFGVEVEYYDPLIGAEIESLFRGNTRLVYLESPGSLTFEVQDVPTITAAARSRGVLTALDNTWATPLGFDAFGHGVDITVHAATKYMVGHSDAMMGVVGAREKRVWQILKTHAVQSGHCAGPDDLYLAQRGLRTMGVRLRQHQENALEVARWLQARPEVARVLYPALPQDPGHALWRRDFTAASGLFAIVLQPASATQVAAMLDGMELFQMGASWGGYESLILPTHPEKIRTATRWDAEGPGVRLHVGLEDTADLIADLEAGLDRLRAAA</sequence>
<evidence type="ECO:0000256" key="8">
    <source>
        <dbReference type="PIRSR" id="PIRSR001434-2"/>
    </source>
</evidence>
<dbReference type="InterPro" id="IPR015422">
    <property type="entry name" value="PyrdxlP-dep_Trfase_small"/>
</dbReference>
<dbReference type="GO" id="GO:0019450">
    <property type="term" value="P:L-cysteine catabolic process to pyruvate"/>
    <property type="evidence" value="ECO:0007669"/>
    <property type="project" value="TreeGrafter"/>
</dbReference>
<keyword evidence="3 8" id="KW-0663">Pyridoxal phosphate</keyword>
<dbReference type="InterPro" id="IPR006233">
    <property type="entry name" value="Cys_b_lyase_bac"/>
</dbReference>
<comment type="pathway">
    <text evidence="5">Amino-acid biosynthesis; L-methionine biosynthesis via de novo pathway; L-homocysteine from L-cystathionine: step 1/1.</text>
</comment>
<dbReference type="GO" id="GO:0030170">
    <property type="term" value="F:pyridoxal phosphate binding"/>
    <property type="evidence" value="ECO:0007669"/>
    <property type="project" value="InterPro"/>
</dbReference>
<evidence type="ECO:0000256" key="3">
    <source>
        <dbReference type="ARBA" id="ARBA00022898"/>
    </source>
</evidence>
<protein>
    <submittedName>
        <fullName evidence="10">Cystathionine beta-lyase</fullName>
        <ecNumber evidence="10">4.4.1.8</ecNumber>
    </submittedName>
</protein>
<dbReference type="InterPro" id="IPR054542">
    <property type="entry name" value="Cys_met_metab_PP"/>
</dbReference>
<dbReference type="GO" id="GO:0019346">
    <property type="term" value="P:transsulfuration"/>
    <property type="evidence" value="ECO:0007669"/>
    <property type="project" value="InterPro"/>
</dbReference>
<dbReference type="CDD" id="cd00614">
    <property type="entry name" value="CGS_like"/>
    <property type="match status" value="1"/>
</dbReference>
<evidence type="ECO:0000256" key="9">
    <source>
        <dbReference type="RuleBase" id="RU362118"/>
    </source>
</evidence>
<dbReference type="InterPro" id="IPR000277">
    <property type="entry name" value="Cys/Met-Metab_PyrdxlP-dep_enz"/>
</dbReference>
<dbReference type="Pfam" id="PF01053">
    <property type="entry name" value="Cys_Met_Meta_PP"/>
    <property type="match status" value="1"/>
</dbReference>
<gene>
    <name evidence="10" type="ORF">P409_07820</name>
</gene>
<dbReference type="PIRSF" id="PIRSF001434">
    <property type="entry name" value="CGS"/>
    <property type="match status" value="1"/>
</dbReference>
<dbReference type="EC" id="4.4.1.8" evidence="10"/>
<dbReference type="GO" id="GO:0047804">
    <property type="term" value="F:cysteine-S-conjugate beta-lyase activity"/>
    <property type="evidence" value="ECO:0007669"/>
    <property type="project" value="UniProtKB-EC"/>
</dbReference>
<comment type="similarity">
    <text evidence="2 9">Belongs to the trans-sulfuration enzymes family.</text>
</comment>
<dbReference type="OrthoDB" id="9790858at2"/>
<comment type="caution">
    <text evidence="10">The sequence shown here is derived from an EMBL/GenBank/DDBJ whole genome shotgun (WGS) entry which is preliminary data.</text>
</comment>
<dbReference type="Gene3D" id="3.40.640.10">
    <property type="entry name" value="Type I PLP-dependent aspartate aminotransferase-like (Major domain)"/>
    <property type="match status" value="1"/>
</dbReference>
<evidence type="ECO:0000256" key="7">
    <source>
        <dbReference type="ARBA" id="ARBA00047625"/>
    </source>
</evidence>
<dbReference type="FunFam" id="3.40.640.10:FF:000046">
    <property type="entry name" value="Cystathionine gamma-lyase"/>
    <property type="match status" value="1"/>
</dbReference>
<dbReference type="EMBL" id="JANX01000063">
    <property type="protein sequence ID" value="KGM34868.1"/>
    <property type="molecule type" value="Genomic_DNA"/>
</dbReference>
<comment type="catalytic activity">
    <reaction evidence="7">
        <text>an S-substituted L-cysteine + H2O = a thiol + pyruvate + NH4(+)</text>
        <dbReference type="Rhea" id="RHEA:18121"/>
        <dbReference type="ChEBI" id="CHEBI:15361"/>
        <dbReference type="ChEBI" id="CHEBI:15377"/>
        <dbReference type="ChEBI" id="CHEBI:28938"/>
        <dbReference type="ChEBI" id="CHEBI:29256"/>
        <dbReference type="ChEBI" id="CHEBI:58717"/>
        <dbReference type="EC" id="4.4.1.13"/>
    </reaction>
</comment>
<dbReference type="PROSITE" id="PS00868">
    <property type="entry name" value="CYS_MET_METAB_PP"/>
    <property type="match status" value="1"/>
</dbReference>
<comment type="catalytic activity">
    <reaction evidence="6">
        <text>L,L-cystathionine + H2O = L-homocysteine + pyruvate + NH4(+)</text>
        <dbReference type="Rhea" id="RHEA:13965"/>
        <dbReference type="ChEBI" id="CHEBI:15361"/>
        <dbReference type="ChEBI" id="CHEBI:15377"/>
        <dbReference type="ChEBI" id="CHEBI:28938"/>
        <dbReference type="ChEBI" id="CHEBI:58161"/>
        <dbReference type="ChEBI" id="CHEBI:58199"/>
    </reaction>
</comment>
<dbReference type="SUPFAM" id="SSF53383">
    <property type="entry name" value="PLP-dependent transferases"/>
    <property type="match status" value="1"/>
</dbReference>
<dbReference type="InterPro" id="IPR015421">
    <property type="entry name" value="PyrdxlP-dep_Trfase_major"/>
</dbReference>
<dbReference type="AlphaFoldDB" id="A0A0A0DAI7"/>
<dbReference type="Gene3D" id="3.90.1150.10">
    <property type="entry name" value="Aspartate Aminotransferase, domain 1"/>
    <property type="match status" value="1"/>
</dbReference>
<dbReference type="Proteomes" id="UP000029995">
    <property type="component" value="Unassembled WGS sequence"/>
</dbReference>
<keyword evidence="4 10" id="KW-0456">Lyase</keyword>
<name>A0A0A0DAI7_9PROT</name>
<evidence type="ECO:0000256" key="5">
    <source>
        <dbReference type="ARBA" id="ARBA00046315"/>
    </source>
</evidence>
<feature type="modified residue" description="N6-(pyridoxal phosphate)lysine" evidence="8">
    <location>
        <position position="209"/>
    </location>
</feature>
<dbReference type="InterPro" id="IPR015424">
    <property type="entry name" value="PyrdxlP-dep_Trfase"/>
</dbReference>
<comment type="cofactor">
    <cofactor evidence="1 9">
        <name>pyridoxal 5'-phosphate</name>
        <dbReference type="ChEBI" id="CHEBI:597326"/>
    </cofactor>
</comment>
<evidence type="ECO:0000313" key="11">
    <source>
        <dbReference type="Proteomes" id="UP000029995"/>
    </source>
</evidence>
<organism evidence="10 11">
    <name type="scientific">Inquilinus limosus MP06</name>
    <dbReference type="NCBI Taxonomy" id="1398085"/>
    <lineage>
        <taxon>Bacteria</taxon>
        <taxon>Pseudomonadati</taxon>
        <taxon>Pseudomonadota</taxon>
        <taxon>Alphaproteobacteria</taxon>
        <taxon>Rhodospirillales</taxon>
        <taxon>Rhodospirillaceae</taxon>
        <taxon>Inquilinus</taxon>
    </lineage>
</organism>
<dbReference type="NCBIfam" id="TIGR01324">
    <property type="entry name" value="cysta_beta_ly_B"/>
    <property type="match status" value="1"/>
</dbReference>
<reference evidence="10 11" key="1">
    <citation type="submission" date="2014-01" db="EMBL/GenBank/DDBJ databases">
        <title>Genome sequence determination for a cystic fibrosis isolate, Inquilinus limosus.</title>
        <authorList>
            <person name="Pino M."/>
            <person name="Di Conza J."/>
            <person name="Gutkind G."/>
        </authorList>
    </citation>
    <scope>NUCLEOTIDE SEQUENCE [LARGE SCALE GENOMIC DNA]</scope>
    <source>
        <strain evidence="10 11">MP06</strain>
    </source>
</reference>
<evidence type="ECO:0000256" key="4">
    <source>
        <dbReference type="ARBA" id="ARBA00023239"/>
    </source>
</evidence>
<evidence type="ECO:0000256" key="6">
    <source>
        <dbReference type="ARBA" id="ARBA00047517"/>
    </source>
</evidence>
<dbReference type="PANTHER" id="PTHR43500:SF1">
    <property type="entry name" value="CYSTATHIONINE BETA-LYASE-RELATED"/>
    <property type="match status" value="1"/>
</dbReference>
<proteinExistence type="inferred from homology"/>
<evidence type="ECO:0000313" key="10">
    <source>
        <dbReference type="EMBL" id="KGM34868.1"/>
    </source>
</evidence>
<dbReference type="PANTHER" id="PTHR43500">
    <property type="entry name" value="CYSTATHIONINE BETA-LYASE-RELATED"/>
    <property type="match status" value="1"/>
</dbReference>